<sequence length="125" mass="13086">MVRVVCGASRVVVVTEVSGGVGVDVAREPVATVSGAFVVVAGTTWPVPDPPPAHAPTSTPAPRTRPQHHTRMGRTLTAAAFPDGGFRATRRYESPTRLDSGDGQILGDSRRRRPAGRGLGLHRSG</sequence>
<feature type="compositionally biased region" description="Low complexity" evidence="1">
    <location>
        <begin position="55"/>
        <end position="64"/>
    </location>
</feature>
<proteinExistence type="predicted"/>
<feature type="compositionally biased region" description="Basic and acidic residues" evidence="1">
    <location>
        <begin position="90"/>
        <end position="100"/>
    </location>
</feature>
<reference evidence="3" key="1">
    <citation type="journal article" date="2019" name="Int. J. Syst. Evol. Microbiol.">
        <title>The Global Catalogue of Microorganisms (GCM) 10K type strain sequencing project: providing services to taxonomists for standard genome sequencing and annotation.</title>
        <authorList>
            <consortium name="The Broad Institute Genomics Platform"/>
            <consortium name="The Broad Institute Genome Sequencing Center for Infectious Disease"/>
            <person name="Wu L."/>
            <person name="Ma J."/>
        </authorList>
    </citation>
    <scope>NUCLEOTIDE SEQUENCE [LARGE SCALE GENOMIC DNA]</scope>
    <source>
        <strain evidence="3">CGMCC 4.7683</strain>
    </source>
</reference>
<gene>
    <name evidence="2" type="ORF">GCM10017790_08770</name>
</gene>
<dbReference type="Proteomes" id="UP000635387">
    <property type="component" value="Unassembled WGS sequence"/>
</dbReference>
<keyword evidence="3" id="KW-1185">Reference proteome</keyword>
<protein>
    <submittedName>
        <fullName evidence="2">Uncharacterized protein</fullName>
    </submittedName>
</protein>
<name>A0ABQ3L5A7_9PSEU</name>
<evidence type="ECO:0000256" key="1">
    <source>
        <dbReference type="SAM" id="MobiDB-lite"/>
    </source>
</evidence>
<dbReference type="EMBL" id="BNAY01000001">
    <property type="protein sequence ID" value="GHH05164.1"/>
    <property type="molecule type" value="Genomic_DNA"/>
</dbReference>
<evidence type="ECO:0000313" key="2">
    <source>
        <dbReference type="EMBL" id="GHH05164.1"/>
    </source>
</evidence>
<accession>A0ABQ3L5A7</accession>
<comment type="caution">
    <text evidence="2">The sequence shown here is derived from an EMBL/GenBank/DDBJ whole genome shotgun (WGS) entry which is preliminary data.</text>
</comment>
<evidence type="ECO:0000313" key="3">
    <source>
        <dbReference type="Proteomes" id="UP000635387"/>
    </source>
</evidence>
<feature type="region of interest" description="Disordered" evidence="1">
    <location>
        <begin position="45"/>
        <end position="125"/>
    </location>
</feature>
<organism evidence="2 3">
    <name type="scientific">Amycolatopsis oliviviridis</name>
    <dbReference type="NCBI Taxonomy" id="1471590"/>
    <lineage>
        <taxon>Bacteria</taxon>
        <taxon>Bacillati</taxon>
        <taxon>Actinomycetota</taxon>
        <taxon>Actinomycetes</taxon>
        <taxon>Pseudonocardiales</taxon>
        <taxon>Pseudonocardiaceae</taxon>
        <taxon>Amycolatopsis</taxon>
    </lineage>
</organism>